<organism evidence="1 2">
    <name type="scientific">Alterisphingorhabdus coralli</name>
    <dbReference type="NCBI Taxonomy" id="3071408"/>
    <lineage>
        <taxon>Bacteria</taxon>
        <taxon>Pseudomonadati</taxon>
        <taxon>Pseudomonadota</taxon>
        <taxon>Alphaproteobacteria</taxon>
        <taxon>Sphingomonadales</taxon>
        <taxon>Sphingomonadaceae</taxon>
        <taxon>Alterisphingorhabdus (ex Yan et al. 2024)</taxon>
    </lineage>
</organism>
<protein>
    <submittedName>
        <fullName evidence="1">Uncharacterized protein</fullName>
    </submittedName>
</protein>
<dbReference type="RefSeq" id="WP_317083629.1">
    <property type="nucleotide sequence ID" value="NZ_CP136594.1"/>
</dbReference>
<sequence length="118" mass="12466">MHKIEDNNGQIVASDVQKGLRSIDAAITDNLTLTNSILQVSEASALPVSTSQGLLRSTTAALNGFVEGREQMARTIKQLSKIQAESNLRTVSFGCPNGIHQVTGSAIEDQANADLADS</sequence>
<accession>A0AA97I1K7</accession>
<name>A0AA97I1K7_9SPHN</name>
<dbReference type="EMBL" id="CP136594">
    <property type="protein sequence ID" value="WOE76142.1"/>
    <property type="molecule type" value="Genomic_DNA"/>
</dbReference>
<dbReference type="AlphaFoldDB" id="A0AA97I1K7"/>
<dbReference type="KEGG" id="acoa:RB602_05355"/>
<keyword evidence="2" id="KW-1185">Reference proteome</keyword>
<evidence type="ECO:0000313" key="2">
    <source>
        <dbReference type="Proteomes" id="UP001302429"/>
    </source>
</evidence>
<evidence type="ECO:0000313" key="1">
    <source>
        <dbReference type="EMBL" id="WOE76142.1"/>
    </source>
</evidence>
<proteinExistence type="predicted"/>
<gene>
    <name evidence="1" type="ORF">RB602_05355</name>
</gene>
<dbReference type="Proteomes" id="UP001302429">
    <property type="component" value="Chromosome"/>
</dbReference>
<reference evidence="1 2" key="1">
    <citation type="submission" date="2023-10" db="EMBL/GenBank/DDBJ databases">
        <title>Complete genome sequence of a Sphingomonadaceae bacterium.</title>
        <authorList>
            <person name="Yan C."/>
        </authorList>
    </citation>
    <scope>NUCLEOTIDE SEQUENCE [LARGE SCALE GENOMIC DNA]</scope>
    <source>
        <strain evidence="1 2">SCSIO 66989</strain>
    </source>
</reference>